<feature type="region of interest" description="Disordered" evidence="1">
    <location>
        <begin position="197"/>
        <end position="216"/>
    </location>
</feature>
<sequence length="647" mass="72403">MFHLSSTYSSSTDSSSTANDFARPPPGFDLEQAKKEFSTRYGQGLFDPADGVEESVEDEITRKIADLEAAGVAVTGKDKKLIANKIRSLREGAWLENLKLRLVGKDTVPIEYFNRLVAQHENTIVQVTWINIEGGRKLKEKDAQIEGLRNLNSKLSGDDSTPLNNAILQDENNDLKEKLAKCQKHGKKLENRLQGLRDELQSERSKPKGDTNGDSALAECKNRVGDLQKQLDSANQSLETARKTASKHYNNVQSLRQQLIEIRRRERGVKDEAIKLRKEIKDLSDALALTQDLNEVNTLKGRLVKSELERANCKAKVEALEKENRDLKNAATTQGQPSDSEATQRRMEAMQRRIAELRTELAGSNGKLTSLERENQRLKDDAAARADPTDPKQRIGDLLAEVRVRDENIKALEALLDQARDNSPRGGDSDNPQGSVAELQARCAALRAESEMYRERWARGVTNDNPALAQFWGAVENTSQEIKQLYQGIARLGNILGLTDGVLDTPAILEKIITQVSLSTTEDRHTPQLTILSLRNTNLIAQVRIESLLRDLDRAALSRSPDEVRASLRAVDEQEMERRVSTRTQTFRNHRRAILGHIFDAQAEFLALAERSGDRDAIEALVDRFLQPGSLPNIEVTQQNSLFSRSN</sequence>
<evidence type="ECO:0000256" key="1">
    <source>
        <dbReference type="SAM" id="MobiDB-lite"/>
    </source>
</evidence>
<dbReference type="InParanoid" id="A0A7C8MRG0"/>
<evidence type="ECO:0000313" key="2">
    <source>
        <dbReference type="EMBL" id="KAF2967651.1"/>
    </source>
</evidence>
<name>A0A7C8MRG0_9PEZI</name>
<proteinExistence type="predicted"/>
<feature type="region of interest" description="Disordered" evidence="1">
    <location>
        <begin position="324"/>
        <end position="391"/>
    </location>
</feature>
<dbReference type="AlphaFoldDB" id="A0A7C8MRG0"/>
<feature type="compositionally biased region" description="Basic and acidic residues" evidence="1">
    <location>
        <begin position="370"/>
        <end position="391"/>
    </location>
</feature>
<comment type="caution">
    <text evidence="2">The sequence shown here is derived from an EMBL/GenBank/DDBJ whole genome shotgun (WGS) entry which is preliminary data.</text>
</comment>
<dbReference type="EMBL" id="WUBL01000064">
    <property type="protein sequence ID" value="KAF2967651.1"/>
    <property type="molecule type" value="Genomic_DNA"/>
</dbReference>
<protein>
    <submittedName>
        <fullName evidence="2">Uncharacterized protein</fullName>
    </submittedName>
</protein>
<feature type="region of interest" description="Disordered" evidence="1">
    <location>
        <begin position="1"/>
        <end position="29"/>
    </location>
</feature>
<dbReference type="OrthoDB" id="4778966at2759"/>
<dbReference type="Proteomes" id="UP000481858">
    <property type="component" value="Unassembled WGS sequence"/>
</dbReference>
<feature type="compositionally biased region" description="Polar residues" evidence="1">
    <location>
        <begin position="330"/>
        <end position="341"/>
    </location>
</feature>
<organism evidence="2 3">
    <name type="scientific">Xylaria multiplex</name>
    <dbReference type="NCBI Taxonomy" id="323545"/>
    <lineage>
        <taxon>Eukaryota</taxon>
        <taxon>Fungi</taxon>
        <taxon>Dikarya</taxon>
        <taxon>Ascomycota</taxon>
        <taxon>Pezizomycotina</taxon>
        <taxon>Sordariomycetes</taxon>
        <taxon>Xylariomycetidae</taxon>
        <taxon>Xylariales</taxon>
        <taxon>Xylariaceae</taxon>
        <taxon>Xylaria</taxon>
    </lineage>
</organism>
<accession>A0A7C8MRG0</accession>
<reference evidence="2 3" key="1">
    <citation type="submission" date="2019-12" db="EMBL/GenBank/DDBJ databases">
        <title>Draft genome sequence of the ascomycete Xylaria multiplex DSM 110363.</title>
        <authorList>
            <person name="Buettner E."/>
            <person name="Kellner H."/>
        </authorList>
    </citation>
    <scope>NUCLEOTIDE SEQUENCE [LARGE SCALE GENOMIC DNA]</scope>
    <source>
        <strain evidence="2 3">DSM 110363</strain>
    </source>
</reference>
<keyword evidence="3" id="KW-1185">Reference proteome</keyword>
<gene>
    <name evidence="2" type="ORF">GQX73_g5932</name>
</gene>
<evidence type="ECO:0000313" key="3">
    <source>
        <dbReference type="Proteomes" id="UP000481858"/>
    </source>
</evidence>
<dbReference type="Gene3D" id="1.10.287.1490">
    <property type="match status" value="1"/>
</dbReference>
<feature type="compositionally biased region" description="Basic and acidic residues" evidence="1">
    <location>
        <begin position="197"/>
        <end position="211"/>
    </location>
</feature>
<feature type="compositionally biased region" description="Basic and acidic residues" evidence="1">
    <location>
        <begin position="342"/>
        <end position="359"/>
    </location>
</feature>
<feature type="compositionally biased region" description="Low complexity" evidence="1">
    <location>
        <begin position="1"/>
        <end position="17"/>
    </location>
</feature>